<evidence type="ECO:0000256" key="1">
    <source>
        <dbReference type="ARBA" id="ARBA00004429"/>
    </source>
</evidence>
<feature type="transmembrane region" description="Helical" evidence="8">
    <location>
        <begin position="287"/>
        <end position="311"/>
    </location>
</feature>
<sequence length="532" mass="56511">MPADATNTAAPRRPRRWSGITVAAIAIGAIFAAPALFVVARTVTLDASFSDTLDDIRGPLWRTVQLATLVSFSATLLGTGLAWLTVRTDLPFRRVWRIALVLPLVLPSFVGAGAFIAGIAPGGVIHDALDLIGVDAPRRFRGLGASWLVLTAFTYPYVLLPVSARLDSLRTSLAESATLLGLSPRRVFFRIIAPEIRPAVLGGGLLVFLYTLSEFGAVQLLGYDTLTRVIFVTRQADRATSFAAATTLLVLAVVVVTLERRLRGRTSVDQRSAAIDHRPATLGWKRIPATLACAATLAVGLVVPVLSLLVWTRRGFSDGRLDVGDLTDPAINTATVAVIAAIVTVLVVLPIALATTRRPSTATSVAAGAVLGGFAIPGLVIALALAVIALNAPGIGWLYQSFSLLIIGYVIHFGSQALASAEQAVRAVPDHVREQSRLLEPRTARRVLRVDLPMMRPGLLAGGGLVFLATVKELPATLLLAPLDFPTLATEIWGGFNEGLYALTGLASLTLIAVSGVLTWLLVLRPTVRRRR</sequence>
<dbReference type="CDD" id="cd06261">
    <property type="entry name" value="TM_PBP2"/>
    <property type="match status" value="2"/>
</dbReference>
<gene>
    <name evidence="10" type="ORF">YM304_15180</name>
</gene>
<dbReference type="PANTHER" id="PTHR43357:SF3">
    <property type="entry name" value="FE(3+)-TRANSPORT SYSTEM PERMEASE PROTEIN FBPB 2"/>
    <property type="match status" value="1"/>
</dbReference>
<dbReference type="Pfam" id="PF00528">
    <property type="entry name" value="BPD_transp_1"/>
    <property type="match status" value="2"/>
</dbReference>
<dbReference type="InterPro" id="IPR000515">
    <property type="entry name" value="MetI-like"/>
</dbReference>
<reference evidence="10 11" key="1">
    <citation type="journal article" date="2013" name="Int. J. Syst. Evol. Microbiol.">
        <title>Ilumatobacter nonamiense sp. nov. and Ilumatobacter coccineum sp. nov., isolated from seashore sand.</title>
        <authorList>
            <person name="Matsumoto A."/>
            <person name="Kasai H."/>
            <person name="Matsuo Y."/>
            <person name="Shizuri Y."/>
            <person name="Ichikawa N."/>
            <person name="Fujita N."/>
            <person name="Omura S."/>
            <person name="Takahashi Y."/>
        </authorList>
    </citation>
    <scope>NUCLEOTIDE SEQUENCE [LARGE SCALE GENOMIC DNA]</scope>
    <source>
        <strain evidence="11">NBRC 103263 / KCTC 29153 / YM16-304</strain>
    </source>
</reference>
<feature type="transmembrane region" description="Helical" evidence="8">
    <location>
        <begin position="365"/>
        <end position="390"/>
    </location>
</feature>
<keyword evidence="11" id="KW-1185">Reference proteome</keyword>
<evidence type="ECO:0000259" key="9">
    <source>
        <dbReference type="PROSITE" id="PS50928"/>
    </source>
</evidence>
<dbReference type="RefSeq" id="WP_015441079.1">
    <property type="nucleotide sequence ID" value="NC_020520.1"/>
</dbReference>
<feature type="transmembrane region" description="Helical" evidence="8">
    <location>
        <begin position="459"/>
        <end position="480"/>
    </location>
</feature>
<keyword evidence="2 8" id="KW-0813">Transport</keyword>
<protein>
    <submittedName>
        <fullName evidence="10">Putative iron(III) ABC transporter permease protein</fullName>
    </submittedName>
</protein>
<dbReference type="SUPFAM" id="SSF161098">
    <property type="entry name" value="MetI-like"/>
    <property type="match status" value="2"/>
</dbReference>
<dbReference type="Proteomes" id="UP000011863">
    <property type="component" value="Chromosome"/>
</dbReference>
<dbReference type="KEGG" id="aym:YM304_15180"/>
<evidence type="ECO:0000313" key="10">
    <source>
        <dbReference type="EMBL" id="BAN01832.1"/>
    </source>
</evidence>
<feature type="transmembrane region" description="Helical" evidence="8">
    <location>
        <begin position="199"/>
        <end position="221"/>
    </location>
</feature>
<feature type="transmembrane region" description="Helical" evidence="8">
    <location>
        <begin position="241"/>
        <end position="258"/>
    </location>
</feature>
<feature type="transmembrane region" description="Helical" evidence="8">
    <location>
        <begin position="331"/>
        <end position="353"/>
    </location>
</feature>
<feature type="transmembrane region" description="Helical" evidence="8">
    <location>
        <begin position="140"/>
        <end position="160"/>
    </location>
</feature>
<evidence type="ECO:0000313" key="11">
    <source>
        <dbReference type="Proteomes" id="UP000011863"/>
    </source>
</evidence>
<feature type="transmembrane region" description="Helical" evidence="8">
    <location>
        <begin position="396"/>
        <end position="414"/>
    </location>
</feature>
<dbReference type="GO" id="GO:0005886">
    <property type="term" value="C:plasma membrane"/>
    <property type="evidence" value="ECO:0007669"/>
    <property type="project" value="UniProtKB-SubCell"/>
</dbReference>
<keyword evidence="7 8" id="KW-0472">Membrane</keyword>
<dbReference type="PANTHER" id="PTHR43357">
    <property type="entry name" value="INNER MEMBRANE ABC TRANSPORTER PERMEASE PROTEIN YDCV"/>
    <property type="match status" value="1"/>
</dbReference>
<name>A0A6C7E6Y9_ILUCY</name>
<comment type="similarity">
    <text evidence="8">Belongs to the binding-protein-dependent transport system permease family.</text>
</comment>
<comment type="subcellular location">
    <subcellularLocation>
        <location evidence="1">Cell inner membrane</location>
        <topology evidence="1">Multi-pass membrane protein</topology>
    </subcellularLocation>
    <subcellularLocation>
        <location evidence="8">Cell membrane</location>
        <topology evidence="8">Multi-pass membrane protein</topology>
    </subcellularLocation>
</comment>
<feature type="domain" description="ABC transmembrane type-1" evidence="9">
    <location>
        <begin position="60"/>
        <end position="259"/>
    </location>
</feature>
<feature type="transmembrane region" description="Helical" evidence="8">
    <location>
        <begin position="20"/>
        <end position="40"/>
    </location>
</feature>
<dbReference type="AlphaFoldDB" id="A0A6C7E6Y9"/>
<evidence type="ECO:0000256" key="7">
    <source>
        <dbReference type="ARBA" id="ARBA00023136"/>
    </source>
</evidence>
<evidence type="ECO:0000256" key="3">
    <source>
        <dbReference type="ARBA" id="ARBA00022475"/>
    </source>
</evidence>
<keyword evidence="4" id="KW-0997">Cell inner membrane</keyword>
<evidence type="ECO:0000256" key="5">
    <source>
        <dbReference type="ARBA" id="ARBA00022692"/>
    </source>
</evidence>
<dbReference type="OrthoDB" id="5100908at2"/>
<dbReference type="Gene3D" id="1.10.3720.10">
    <property type="entry name" value="MetI-like"/>
    <property type="match status" value="2"/>
</dbReference>
<keyword evidence="5 8" id="KW-0812">Transmembrane</keyword>
<evidence type="ECO:0000256" key="6">
    <source>
        <dbReference type="ARBA" id="ARBA00022989"/>
    </source>
</evidence>
<keyword evidence="3" id="KW-1003">Cell membrane</keyword>
<dbReference type="PROSITE" id="PS50928">
    <property type="entry name" value="ABC_TM1"/>
    <property type="match status" value="2"/>
</dbReference>
<feature type="domain" description="ABC transmembrane type-1" evidence="9">
    <location>
        <begin position="330"/>
        <end position="522"/>
    </location>
</feature>
<evidence type="ECO:0000256" key="2">
    <source>
        <dbReference type="ARBA" id="ARBA00022448"/>
    </source>
</evidence>
<feature type="transmembrane region" description="Helical" evidence="8">
    <location>
        <begin position="98"/>
        <end position="120"/>
    </location>
</feature>
<dbReference type="InterPro" id="IPR035906">
    <property type="entry name" value="MetI-like_sf"/>
</dbReference>
<keyword evidence="6 8" id="KW-1133">Transmembrane helix</keyword>
<dbReference type="GO" id="GO:0055085">
    <property type="term" value="P:transmembrane transport"/>
    <property type="evidence" value="ECO:0007669"/>
    <property type="project" value="InterPro"/>
</dbReference>
<proteinExistence type="inferred from homology"/>
<feature type="transmembrane region" description="Helical" evidence="8">
    <location>
        <begin position="60"/>
        <end position="86"/>
    </location>
</feature>
<organism evidence="10 11">
    <name type="scientific">Ilumatobacter coccineus (strain NBRC 103263 / KCTC 29153 / YM16-304)</name>
    <dbReference type="NCBI Taxonomy" id="1313172"/>
    <lineage>
        <taxon>Bacteria</taxon>
        <taxon>Bacillati</taxon>
        <taxon>Actinomycetota</taxon>
        <taxon>Acidimicrobiia</taxon>
        <taxon>Acidimicrobiales</taxon>
        <taxon>Ilumatobacteraceae</taxon>
        <taxon>Ilumatobacter</taxon>
    </lineage>
</organism>
<evidence type="ECO:0000256" key="4">
    <source>
        <dbReference type="ARBA" id="ARBA00022519"/>
    </source>
</evidence>
<evidence type="ECO:0000256" key="8">
    <source>
        <dbReference type="RuleBase" id="RU363032"/>
    </source>
</evidence>
<accession>A0A6C7E6Y9</accession>
<dbReference type="EMBL" id="AP012057">
    <property type="protein sequence ID" value="BAN01832.1"/>
    <property type="molecule type" value="Genomic_DNA"/>
</dbReference>
<feature type="transmembrane region" description="Helical" evidence="8">
    <location>
        <begin position="500"/>
        <end position="524"/>
    </location>
</feature>